<dbReference type="NCBIfam" id="TIGR02098">
    <property type="entry name" value="MJ0042_CXXC"/>
    <property type="match status" value="1"/>
</dbReference>
<dbReference type="Proteomes" id="UP001268089">
    <property type="component" value="Unassembled WGS sequence"/>
</dbReference>
<organism evidence="3 4">
    <name type="scientific">Rhodoferax saidenbachensis</name>
    <dbReference type="NCBI Taxonomy" id="1484693"/>
    <lineage>
        <taxon>Bacteria</taxon>
        <taxon>Pseudomonadati</taxon>
        <taxon>Pseudomonadota</taxon>
        <taxon>Betaproteobacteria</taxon>
        <taxon>Burkholderiales</taxon>
        <taxon>Comamonadaceae</taxon>
        <taxon>Rhodoferax</taxon>
    </lineage>
</organism>
<sequence>MSLITQCPACATMFKVVPDQLRISDGWVRCGQCDEVFDANANMVKDPELAVESPVPAEPAASPAMAEADDDAVEADQDWASSLRFAAQEPSPQPIDSPTTVESFDSVVREMSEVMRDGEVESIDFDAVSPTVDSLLDHRPGEFAYDKASAQTVEVKPASKNADASEPRYVQAGVKTVDVTDAPKLSFMRHAGRTNVWQRTSVRVGLSLLSLLLLGALVLQVVVHERDRIVATEPASRDALVALCEWMACQVMPLRQIDAVVIDSSAFTKVRSDVYRLNFALKSTAATSLAMPSLELTLTDMQDQAVIRRVLQPSELGFKKDTLEAGAEVSASLPISVKTSGSTERISGYRLLAFYP</sequence>
<accession>A0ABU1ZK44</accession>
<dbReference type="InterPro" id="IPR021834">
    <property type="entry name" value="DUF3426"/>
</dbReference>
<comment type="caution">
    <text evidence="3">The sequence shown here is derived from an EMBL/GenBank/DDBJ whole genome shotgun (WGS) entry which is preliminary data.</text>
</comment>
<evidence type="ECO:0000259" key="2">
    <source>
        <dbReference type="Pfam" id="PF13719"/>
    </source>
</evidence>
<feature type="region of interest" description="Disordered" evidence="1">
    <location>
        <begin position="52"/>
        <end position="75"/>
    </location>
</feature>
<dbReference type="Pfam" id="PF11906">
    <property type="entry name" value="DUF3426"/>
    <property type="match status" value="1"/>
</dbReference>
<evidence type="ECO:0000313" key="4">
    <source>
        <dbReference type="Proteomes" id="UP001268089"/>
    </source>
</evidence>
<protein>
    <submittedName>
        <fullName evidence="3">Zn finger-like uncharacterized protein</fullName>
    </submittedName>
</protein>
<keyword evidence="4" id="KW-1185">Reference proteome</keyword>
<dbReference type="EMBL" id="JAVDXO010000002">
    <property type="protein sequence ID" value="MDR7305922.1"/>
    <property type="molecule type" value="Genomic_DNA"/>
</dbReference>
<gene>
    <name evidence="3" type="ORF">J2X15_001200</name>
</gene>
<feature type="compositionally biased region" description="Low complexity" evidence="1">
    <location>
        <begin position="52"/>
        <end position="66"/>
    </location>
</feature>
<dbReference type="Pfam" id="PF13719">
    <property type="entry name" value="Zn_ribbon_5"/>
    <property type="match status" value="1"/>
</dbReference>
<name>A0ABU1ZK44_9BURK</name>
<reference evidence="3 4" key="1">
    <citation type="submission" date="2023-07" db="EMBL/GenBank/DDBJ databases">
        <title>Sorghum-associated microbial communities from plants grown in Nebraska, USA.</title>
        <authorList>
            <person name="Schachtman D."/>
        </authorList>
    </citation>
    <scope>NUCLEOTIDE SEQUENCE [LARGE SCALE GENOMIC DNA]</scope>
    <source>
        <strain evidence="3 4">BE308</strain>
    </source>
</reference>
<evidence type="ECO:0000256" key="1">
    <source>
        <dbReference type="SAM" id="MobiDB-lite"/>
    </source>
</evidence>
<dbReference type="InterPro" id="IPR011723">
    <property type="entry name" value="Znf/thioredoxin_put"/>
</dbReference>
<evidence type="ECO:0000313" key="3">
    <source>
        <dbReference type="EMBL" id="MDR7305922.1"/>
    </source>
</evidence>
<proteinExistence type="predicted"/>
<dbReference type="RefSeq" id="WP_310340299.1">
    <property type="nucleotide sequence ID" value="NZ_JAVDXO010000002.1"/>
</dbReference>
<feature type="domain" description="Zinc finger/thioredoxin putative" evidence="2">
    <location>
        <begin position="3"/>
        <end position="39"/>
    </location>
</feature>